<gene>
    <name evidence="3" type="ORF">EDD52_10412</name>
</gene>
<dbReference type="OrthoDB" id="9785326at2"/>
<evidence type="ECO:0000313" key="3">
    <source>
        <dbReference type="EMBL" id="TCS65226.1"/>
    </source>
</evidence>
<dbReference type="EMBL" id="SLZU01000004">
    <property type="protein sequence ID" value="TCS65226.1"/>
    <property type="molecule type" value="Genomic_DNA"/>
</dbReference>
<evidence type="ECO:0000313" key="4">
    <source>
        <dbReference type="Proteomes" id="UP000295696"/>
    </source>
</evidence>
<sequence length="254" mass="27152">MKLSKITPFLAVIVTAGCSTPGPGDAPDGIHDPYEASNRRVHAFNQTVDRRVFGGGGERAAPRPNRFREGVTENISNFSDNFATPGYVVNQVLQGDLGGATVNTLRFAVNSTLGFAGLADVAADLGVTGSKTDFGETLHVWGAPEGAYHVLPILGPSTERDTAGSVVDLFTNPLGYVLDPPEKYSGTAAKLVSRAAKRRQYGDTVDSVLHDSADSYAQTRLIYLQNRRFELGQDVPGDNVDPYEELYGSADVSE</sequence>
<protein>
    <submittedName>
        <fullName evidence="3">Phospholipid-binding lipoprotein MlaA</fullName>
    </submittedName>
</protein>
<dbReference type="GO" id="GO:0120010">
    <property type="term" value="P:intermembrane phospholipid transfer"/>
    <property type="evidence" value="ECO:0007669"/>
    <property type="project" value="TreeGrafter"/>
</dbReference>
<dbReference type="PANTHER" id="PTHR30035:SF3">
    <property type="entry name" value="INTERMEMBRANE PHOSPHOLIPID TRANSPORT SYSTEM LIPOPROTEIN MLAA"/>
    <property type="match status" value="1"/>
</dbReference>
<dbReference type="PRINTS" id="PR01805">
    <property type="entry name" value="VACJLIPOPROT"/>
</dbReference>
<dbReference type="PANTHER" id="PTHR30035">
    <property type="entry name" value="LIPOPROTEIN VACJ-RELATED"/>
    <property type="match status" value="1"/>
</dbReference>
<keyword evidence="4" id="KW-1185">Reference proteome</keyword>
<proteinExistence type="inferred from homology"/>
<name>A0A4R3JIV8_9RHOB</name>
<accession>A0A4R3JIV8</accession>
<dbReference type="Proteomes" id="UP000295696">
    <property type="component" value="Unassembled WGS sequence"/>
</dbReference>
<dbReference type="InterPro" id="IPR007428">
    <property type="entry name" value="MlaA"/>
</dbReference>
<dbReference type="PROSITE" id="PS51257">
    <property type="entry name" value="PROKAR_LIPOPROTEIN"/>
    <property type="match status" value="1"/>
</dbReference>
<dbReference type="AlphaFoldDB" id="A0A4R3JIV8"/>
<reference evidence="3 4" key="1">
    <citation type="submission" date="2019-03" db="EMBL/GenBank/DDBJ databases">
        <title>Genomic Encyclopedia of Type Strains, Phase IV (KMG-IV): sequencing the most valuable type-strain genomes for metagenomic binning, comparative biology and taxonomic classification.</title>
        <authorList>
            <person name="Goeker M."/>
        </authorList>
    </citation>
    <scope>NUCLEOTIDE SEQUENCE [LARGE SCALE GENOMIC DNA]</scope>
    <source>
        <strain evidence="3 4">DSM 104836</strain>
    </source>
</reference>
<keyword evidence="3" id="KW-0449">Lipoprotein</keyword>
<dbReference type="Pfam" id="PF04333">
    <property type="entry name" value="MlaA"/>
    <property type="match status" value="1"/>
</dbReference>
<evidence type="ECO:0000256" key="1">
    <source>
        <dbReference type="ARBA" id="ARBA00010634"/>
    </source>
</evidence>
<comment type="caution">
    <text evidence="3">The sequence shown here is derived from an EMBL/GenBank/DDBJ whole genome shotgun (WGS) entry which is preliminary data.</text>
</comment>
<comment type="similarity">
    <text evidence="1">Belongs to the MlaA family.</text>
</comment>
<keyword evidence="2" id="KW-0732">Signal</keyword>
<organism evidence="3 4">
    <name type="scientific">Primorskyibacter sedentarius</name>
    <dbReference type="NCBI Taxonomy" id="745311"/>
    <lineage>
        <taxon>Bacteria</taxon>
        <taxon>Pseudomonadati</taxon>
        <taxon>Pseudomonadota</taxon>
        <taxon>Alphaproteobacteria</taxon>
        <taxon>Rhodobacterales</taxon>
        <taxon>Roseobacteraceae</taxon>
        <taxon>Primorskyibacter</taxon>
    </lineage>
</organism>
<dbReference type="GO" id="GO:0016020">
    <property type="term" value="C:membrane"/>
    <property type="evidence" value="ECO:0007669"/>
    <property type="project" value="InterPro"/>
</dbReference>
<dbReference type="RefSeq" id="WP_132243750.1">
    <property type="nucleotide sequence ID" value="NZ_SLZU01000004.1"/>
</dbReference>
<evidence type="ECO:0000256" key="2">
    <source>
        <dbReference type="ARBA" id="ARBA00022729"/>
    </source>
</evidence>